<feature type="compositionally biased region" description="Acidic residues" evidence="2">
    <location>
        <begin position="8"/>
        <end position="21"/>
    </location>
</feature>
<evidence type="ECO:0000256" key="2">
    <source>
        <dbReference type="SAM" id="MobiDB-lite"/>
    </source>
</evidence>
<gene>
    <name evidence="3" type="ORF">FQN60_008847</name>
</gene>
<feature type="region of interest" description="Disordered" evidence="2">
    <location>
        <begin position="67"/>
        <end position="102"/>
    </location>
</feature>
<feature type="compositionally biased region" description="Low complexity" evidence="2">
    <location>
        <begin position="71"/>
        <end position="86"/>
    </location>
</feature>
<organism evidence="3 4">
    <name type="scientific">Etheostoma spectabile</name>
    <name type="common">orangethroat darter</name>
    <dbReference type="NCBI Taxonomy" id="54343"/>
    <lineage>
        <taxon>Eukaryota</taxon>
        <taxon>Metazoa</taxon>
        <taxon>Chordata</taxon>
        <taxon>Craniata</taxon>
        <taxon>Vertebrata</taxon>
        <taxon>Euteleostomi</taxon>
        <taxon>Actinopterygii</taxon>
        <taxon>Neopterygii</taxon>
        <taxon>Teleostei</taxon>
        <taxon>Neoteleostei</taxon>
        <taxon>Acanthomorphata</taxon>
        <taxon>Eupercaria</taxon>
        <taxon>Perciformes</taxon>
        <taxon>Percoidei</taxon>
        <taxon>Percidae</taxon>
        <taxon>Etheostomatinae</taxon>
        <taxon>Etheostoma</taxon>
    </lineage>
</organism>
<dbReference type="PANTHER" id="PTHR44566">
    <property type="entry name" value="TRANSDUCIN/WD40 REPEAT-LIKE SUPERFAMILY PROTEIN"/>
    <property type="match status" value="1"/>
</dbReference>
<keyword evidence="1" id="KW-0853">WD repeat</keyword>
<dbReference type="PROSITE" id="PS50294">
    <property type="entry name" value="WD_REPEATS_REGION"/>
    <property type="match status" value="1"/>
</dbReference>
<dbReference type="InterPro" id="IPR036322">
    <property type="entry name" value="WD40_repeat_dom_sf"/>
</dbReference>
<dbReference type="PANTHER" id="PTHR44566:SF1">
    <property type="entry name" value="WD REPEAT-CONTAINING PROTEIN 25"/>
    <property type="match status" value="1"/>
</dbReference>
<feature type="non-terminal residue" evidence="3">
    <location>
        <position position="732"/>
    </location>
</feature>
<proteinExistence type="predicted"/>
<keyword evidence="4" id="KW-1185">Reference proteome</keyword>
<evidence type="ECO:0000313" key="4">
    <source>
        <dbReference type="Proteomes" id="UP000327493"/>
    </source>
</evidence>
<dbReference type="InterPro" id="IPR015943">
    <property type="entry name" value="WD40/YVTN_repeat-like_dom_sf"/>
</dbReference>
<feature type="repeat" description="WD" evidence="1">
    <location>
        <begin position="214"/>
        <end position="249"/>
    </location>
</feature>
<dbReference type="SUPFAM" id="SSF50978">
    <property type="entry name" value="WD40 repeat-like"/>
    <property type="match status" value="1"/>
</dbReference>
<feature type="repeat" description="WD" evidence="1">
    <location>
        <begin position="260"/>
        <end position="301"/>
    </location>
</feature>
<accession>A0A5J5CK75</accession>
<reference evidence="3 4" key="1">
    <citation type="submission" date="2019-08" db="EMBL/GenBank/DDBJ databases">
        <title>A chromosome-level genome assembly, high-density linkage maps, and genome scans reveal the genomic architecture of hybrid incompatibilities underlying speciation via character displacement in darters (Percidae: Etheostominae).</title>
        <authorList>
            <person name="Moran R.L."/>
            <person name="Catchen J.M."/>
            <person name="Fuller R.C."/>
        </authorList>
    </citation>
    <scope>NUCLEOTIDE SEQUENCE [LARGE SCALE GENOMIC DNA]</scope>
    <source>
        <strain evidence="3">EspeVRDwgs_2016</strain>
        <tissue evidence="3">Muscle</tissue>
    </source>
</reference>
<dbReference type="PROSITE" id="PS50082">
    <property type="entry name" value="WD_REPEATS_2"/>
    <property type="match status" value="2"/>
</dbReference>
<name>A0A5J5CK75_9PERO</name>
<dbReference type="Pfam" id="PF00400">
    <property type="entry name" value="WD40"/>
    <property type="match status" value="3"/>
</dbReference>
<evidence type="ECO:0000313" key="3">
    <source>
        <dbReference type="EMBL" id="KAA8582107.1"/>
    </source>
</evidence>
<sequence length="732" mass="80578">MSSLVAYEDSESEDDYLDQTEEGASVSVQGEFCEQNQEVRMCNSSEVTISHSFTPAHDKSVLEYHGDISERSSSSPHPNSQPQSCSDWKSKHHSDRAAQEKHFRDTAAPLSLPVIQENISLMQTIPPMPQRFSDGLNSAKRHHAVLSGVRPYIPKRQRLATLVEIVDPKYPAEQVPGNQTRESQILSDVSARVKPYLAHKSGAAGIPRRLLMSLGGHQGPVNTVQWCPVPHLSHLLLSASMDKTFKVWDGAESGRCLRVYTCHSGAVRDACWTPCARHLLTGSFDNTAVVTDVETGQQVVKLDNQFKVMCVVLHPSNPDVFLCGGYSSVVKAWDSRSCKVVKVYKAGIQQTLDILFLKGGVDFITSSDCVSRDSADRTLIAWDYQTTAKVSNQIYQERYTCPSLAVHPLEESFVAQTNGDYMAVFSSQQPYRMNKRRRYEGHKVDGYAVQCEFSLDGTILASGSSTGSAHFYDYHSVRMLHTLHAHSQPCLCVSQHPVLPATAATCDWAGEIKFSSVPYSCALVKLSFLVSPVLPNFWYLGEVFFGSVGPTLRAELELGRGRTLGLGLGRRGTHRKTLVRHAAVEDIISFLKAAVERPLDLAGWSHGKIVVLRDLDVTSAVQSSSTSLAQSSCGPHAVRGGQARGAGMLEQTGAVEVNTLPAPCILPSLRAVEGCIATVQVSSQARLSFIHMHRRGADRWHFKQQTFISLTEETMSTVPPSYCENHLPRLLK</sequence>
<comment type="caution">
    <text evidence="3">The sequence shown here is derived from an EMBL/GenBank/DDBJ whole genome shotgun (WGS) entry which is preliminary data.</text>
</comment>
<evidence type="ECO:0000256" key="1">
    <source>
        <dbReference type="PROSITE-ProRule" id="PRU00221"/>
    </source>
</evidence>
<dbReference type="Gene3D" id="2.130.10.10">
    <property type="entry name" value="YVTN repeat-like/Quinoprotein amine dehydrogenase"/>
    <property type="match status" value="1"/>
</dbReference>
<dbReference type="SMART" id="SM00320">
    <property type="entry name" value="WD40"/>
    <property type="match status" value="5"/>
</dbReference>
<dbReference type="InterPro" id="IPR053053">
    <property type="entry name" value="WD_repeat_protein"/>
</dbReference>
<feature type="region of interest" description="Disordered" evidence="2">
    <location>
        <begin position="1"/>
        <end position="29"/>
    </location>
</feature>
<protein>
    <submittedName>
        <fullName evidence="3">Uncharacterized protein</fullName>
    </submittedName>
</protein>
<dbReference type="AlphaFoldDB" id="A0A5J5CK75"/>
<dbReference type="EMBL" id="VOFY01000020">
    <property type="protein sequence ID" value="KAA8582107.1"/>
    <property type="molecule type" value="Genomic_DNA"/>
</dbReference>
<dbReference type="Proteomes" id="UP000327493">
    <property type="component" value="Chromosome 20"/>
</dbReference>
<dbReference type="InterPro" id="IPR001680">
    <property type="entry name" value="WD40_rpt"/>
</dbReference>